<name>A0A371D355_9APHY</name>
<keyword evidence="4" id="KW-1185">Reference proteome</keyword>
<accession>A0A371D355</accession>
<feature type="region of interest" description="Disordered" evidence="1">
    <location>
        <begin position="19"/>
        <end position="39"/>
    </location>
</feature>
<evidence type="ECO:0000313" key="4">
    <source>
        <dbReference type="Proteomes" id="UP000256964"/>
    </source>
</evidence>
<dbReference type="Pfam" id="PF20415">
    <property type="entry name" value="DUF6699"/>
    <property type="match status" value="1"/>
</dbReference>
<gene>
    <name evidence="3" type="ORF">OH76DRAFT_801053</name>
</gene>
<feature type="compositionally biased region" description="Basic and acidic residues" evidence="1">
    <location>
        <begin position="24"/>
        <end position="39"/>
    </location>
</feature>
<dbReference type="EMBL" id="KZ857422">
    <property type="protein sequence ID" value="RDX46997.1"/>
    <property type="molecule type" value="Genomic_DNA"/>
</dbReference>
<protein>
    <recommendedName>
        <fullName evidence="2">DUF6699 domain-containing protein</fullName>
    </recommendedName>
</protein>
<dbReference type="Proteomes" id="UP000256964">
    <property type="component" value="Unassembled WGS sequence"/>
</dbReference>
<dbReference type="AlphaFoldDB" id="A0A371D355"/>
<sequence>MYVSSLLLPSCFEDSATTFSQPHGVDDFRPPPRNEQDNCDDETRVAVWHSQTLINQPSSSVQAMQGPGSPTLISRSLPKPHSKPILELRHSVSQWAESTPMSPLPPGEMLAHWSVRTVLTSRGISPREVEFDLRKPVGNIVAYDFTRPFPHTYRQSEVDDILDAVVCNHLPPLREMVIRYQSFPQWKYTVRRKDGGVLQVRDVFEAIYNDLQTVLSREDCAAYMDHPKAIFDAFIRRCEDNPPAVCLAEKKAGLRRVDLLMGESLFKGLMEPYKKVLRVAHNQVFWVAHFGPRRSITPQSMPDSSASDSVPIAVDTSPVVTRPPPSVPATPELSHAAHTTENI</sequence>
<dbReference type="OrthoDB" id="2970175at2759"/>
<feature type="region of interest" description="Disordered" evidence="1">
    <location>
        <begin position="316"/>
        <end position="343"/>
    </location>
</feature>
<dbReference type="InterPro" id="IPR046522">
    <property type="entry name" value="DUF6699"/>
</dbReference>
<reference evidence="3 4" key="1">
    <citation type="journal article" date="2018" name="Biotechnol. Biofuels">
        <title>Integrative visual omics of the white-rot fungus Polyporus brumalis exposes the biotechnological potential of its oxidative enzymes for delignifying raw plant biomass.</title>
        <authorList>
            <person name="Miyauchi S."/>
            <person name="Rancon A."/>
            <person name="Drula E."/>
            <person name="Hage H."/>
            <person name="Chaduli D."/>
            <person name="Favel A."/>
            <person name="Grisel S."/>
            <person name="Henrissat B."/>
            <person name="Herpoel-Gimbert I."/>
            <person name="Ruiz-Duenas F.J."/>
            <person name="Chevret D."/>
            <person name="Hainaut M."/>
            <person name="Lin J."/>
            <person name="Wang M."/>
            <person name="Pangilinan J."/>
            <person name="Lipzen A."/>
            <person name="Lesage-Meessen L."/>
            <person name="Navarro D."/>
            <person name="Riley R."/>
            <person name="Grigoriev I.V."/>
            <person name="Zhou S."/>
            <person name="Raouche S."/>
            <person name="Rosso M.N."/>
        </authorList>
    </citation>
    <scope>NUCLEOTIDE SEQUENCE [LARGE SCALE GENOMIC DNA]</scope>
    <source>
        <strain evidence="3 4">BRFM 1820</strain>
    </source>
</reference>
<evidence type="ECO:0000256" key="1">
    <source>
        <dbReference type="SAM" id="MobiDB-lite"/>
    </source>
</evidence>
<proteinExistence type="predicted"/>
<organism evidence="3 4">
    <name type="scientific">Lentinus brumalis</name>
    <dbReference type="NCBI Taxonomy" id="2498619"/>
    <lineage>
        <taxon>Eukaryota</taxon>
        <taxon>Fungi</taxon>
        <taxon>Dikarya</taxon>
        <taxon>Basidiomycota</taxon>
        <taxon>Agaricomycotina</taxon>
        <taxon>Agaricomycetes</taxon>
        <taxon>Polyporales</taxon>
        <taxon>Polyporaceae</taxon>
        <taxon>Lentinus</taxon>
    </lineage>
</organism>
<evidence type="ECO:0000259" key="2">
    <source>
        <dbReference type="Pfam" id="PF20415"/>
    </source>
</evidence>
<feature type="domain" description="DUF6699" evidence="2">
    <location>
        <begin position="157"/>
        <end position="271"/>
    </location>
</feature>
<evidence type="ECO:0000313" key="3">
    <source>
        <dbReference type="EMBL" id="RDX46997.1"/>
    </source>
</evidence>